<dbReference type="OrthoDB" id="342730at2759"/>
<name>A0A816DFX8_ADIRI</name>
<evidence type="ECO:0000313" key="3">
    <source>
        <dbReference type="EMBL" id="CAF1445320.1"/>
    </source>
</evidence>
<dbReference type="PANTHER" id="PTHR10680">
    <property type="entry name" value="PEPTIDYL-GLYCINE ALPHA-AMIDATING MONOOXYGENASE"/>
    <property type="match status" value="1"/>
</dbReference>
<keyword evidence="1" id="KW-0732">Signal</keyword>
<protein>
    <submittedName>
        <fullName evidence="4">Uncharacterized protein</fullName>
    </submittedName>
</protein>
<evidence type="ECO:0000313" key="5">
    <source>
        <dbReference type="Proteomes" id="UP000663828"/>
    </source>
</evidence>
<dbReference type="Gene3D" id="2.120.10.30">
    <property type="entry name" value="TolB, C-terminal domain"/>
    <property type="match status" value="1"/>
</dbReference>
<dbReference type="Proteomes" id="UP000663852">
    <property type="component" value="Unassembled WGS sequence"/>
</dbReference>
<proteinExistence type="predicted"/>
<dbReference type="SUPFAM" id="SSF101898">
    <property type="entry name" value="NHL repeat"/>
    <property type="match status" value="1"/>
</dbReference>
<dbReference type="Proteomes" id="UP000663828">
    <property type="component" value="Unassembled WGS sequence"/>
</dbReference>
<reference evidence="4" key="1">
    <citation type="submission" date="2021-02" db="EMBL/GenBank/DDBJ databases">
        <authorList>
            <person name="Nowell W R."/>
        </authorList>
    </citation>
    <scope>NUCLEOTIDE SEQUENCE</scope>
</reference>
<comment type="caution">
    <text evidence="4">The sequence shown here is derived from an EMBL/GenBank/DDBJ whole genome shotgun (WGS) entry which is preliminary data.</text>
</comment>
<dbReference type="PANTHER" id="PTHR10680:SF28">
    <property type="entry name" value="SMP-30_GLUCONOLACTONASE_LRE-LIKE REGION DOMAIN-CONTAINING PROTEIN"/>
    <property type="match status" value="1"/>
</dbReference>
<dbReference type="GO" id="GO:0005576">
    <property type="term" value="C:extracellular region"/>
    <property type="evidence" value="ECO:0007669"/>
    <property type="project" value="TreeGrafter"/>
</dbReference>
<evidence type="ECO:0000313" key="4">
    <source>
        <dbReference type="EMBL" id="CAF1634298.1"/>
    </source>
</evidence>
<evidence type="ECO:0000256" key="2">
    <source>
        <dbReference type="ARBA" id="ARBA00023180"/>
    </source>
</evidence>
<sequence>MICGSQKKQVIRWPLRSHTCGTQGTTVAGGKGRGDRLNQLDHPYYVCVDQNYAIYVSDNKNDGVMKWSEAASEGTVVAGFRGQGNDLTQRSDPLGVIVDGVGNVYVADAGNVRVVRWNKGTV</sequence>
<dbReference type="EMBL" id="CAJNOJ010000429">
    <property type="protein sequence ID" value="CAF1445320.1"/>
    <property type="molecule type" value="Genomic_DNA"/>
</dbReference>
<gene>
    <name evidence="3" type="ORF">EDS130_LOCUS39163</name>
    <name evidence="4" type="ORF">XAT740_LOCUS52188</name>
</gene>
<dbReference type="AlphaFoldDB" id="A0A816DFX8"/>
<accession>A0A816DFX8</accession>
<dbReference type="EMBL" id="CAJNOR010008533">
    <property type="protein sequence ID" value="CAF1634298.1"/>
    <property type="molecule type" value="Genomic_DNA"/>
</dbReference>
<keyword evidence="5" id="KW-1185">Reference proteome</keyword>
<organism evidence="4 5">
    <name type="scientific">Adineta ricciae</name>
    <name type="common">Rotifer</name>
    <dbReference type="NCBI Taxonomy" id="249248"/>
    <lineage>
        <taxon>Eukaryota</taxon>
        <taxon>Metazoa</taxon>
        <taxon>Spiralia</taxon>
        <taxon>Gnathifera</taxon>
        <taxon>Rotifera</taxon>
        <taxon>Eurotatoria</taxon>
        <taxon>Bdelloidea</taxon>
        <taxon>Adinetida</taxon>
        <taxon>Adinetidae</taxon>
        <taxon>Adineta</taxon>
    </lineage>
</organism>
<keyword evidence="2" id="KW-0325">Glycoprotein</keyword>
<dbReference type="InterPro" id="IPR011042">
    <property type="entry name" value="6-blade_b-propeller_TolB-like"/>
</dbReference>
<evidence type="ECO:0000256" key="1">
    <source>
        <dbReference type="ARBA" id="ARBA00022729"/>
    </source>
</evidence>